<dbReference type="EMBL" id="JARBHB010000008">
    <property type="protein sequence ID" value="KAJ8877581.1"/>
    <property type="molecule type" value="Genomic_DNA"/>
</dbReference>
<organism evidence="1 2">
    <name type="scientific">Dryococelus australis</name>
    <dbReference type="NCBI Taxonomy" id="614101"/>
    <lineage>
        <taxon>Eukaryota</taxon>
        <taxon>Metazoa</taxon>
        <taxon>Ecdysozoa</taxon>
        <taxon>Arthropoda</taxon>
        <taxon>Hexapoda</taxon>
        <taxon>Insecta</taxon>
        <taxon>Pterygota</taxon>
        <taxon>Neoptera</taxon>
        <taxon>Polyneoptera</taxon>
        <taxon>Phasmatodea</taxon>
        <taxon>Verophasmatodea</taxon>
        <taxon>Anareolatae</taxon>
        <taxon>Phasmatidae</taxon>
        <taxon>Eurycanthinae</taxon>
        <taxon>Dryococelus</taxon>
    </lineage>
</organism>
<reference evidence="1 2" key="1">
    <citation type="submission" date="2023-02" db="EMBL/GenBank/DDBJ databases">
        <title>LHISI_Scaffold_Assembly.</title>
        <authorList>
            <person name="Stuart O.P."/>
            <person name="Cleave R."/>
            <person name="Magrath M.J.L."/>
            <person name="Mikheyev A.S."/>
        </authorList>
    </citation>
    <scope>NUCLEOTIDE SEQUENCE [LARGE SCALE GENOMIC DNA]</scope>
    <source>
        <strain evidence="1">Daus_M_001</strain>
        <tissue evidence="1">Leg muscle</tissue>
    </source>
</reference>
<sequence length="757" mass="83218">MYVGITIPGDAGEIGNLSGTAGVASIWTARRSREDLFIFLTTLLLGIGEFRDLYYLLAILHNPVYTRTSDICSLAAARESSQCSYTPGSMALATCFLASLLFAQSHKAYLMKRDPIAKPTSVDDMSEGGEVWRSPPSLPRPLLNPLQQTTFGHVARRRFELTNRRHRGLPTSILYDTIGRLLNGAVALELDDVLPAKATGLSRTLAAGGRKPRDTPAAIHAKLITSFFTTALLTYSDPVYTIVYITRVVKYRAARLTFFLQVICTSGTTLAQPHSAAVTARLRTSPLRAAAMASADSPDAFCTSAHCFYHLDITITYLFGASDSQSANGCAHIKRTATPMHTFVYVIGPCCVSGKDLRLSPVCFTYLGSVPLPARTYQLGSPLVDDWPIANAVKYRIVSGVVWTNRTMVSSSTDTNRTGVHAVVDIANRIRFPAGSLPDFRMWESGQTMPLVAGFLGGLLLPPAFPFRRYSTLASLHPHRLSRPRCYEPPKSLLLTTRSFAGGEEGDRPGGCDHQRTRRRTWRKIVKKIVRRRKPIGRHYPLTTAVCGLGRAIITALARDGVCEWGDRAPRYVFIPARFSLSLRVAARATSQVVHNWMEKKVLGADWGYYFTTKGHCHALPGAPACRPPVVQSVGAPLLYVAGGSGFESVAFSEFFYRHARLPPRRTGFNPRGRVTGFSQVGIVPDDAVGRGLSWGSPVYPRHCVPVLLHPHRLSGSRFEYWIVSRRDSQGWALSPSWLSIVAVTDTITTEHVGIQR</sequence>
<gene>
    <name evidence="1" type="ORF">PR048_022036</name>
</gene>
<evidence type="ECO:0000313" key="2">
    <source>
        <dbReference type="Proteomes" id="UP001159363"/>
    </source>
</evidence>
<dbReference type="Proteomes" id="UP001159363">
    <property type="component" value="Chromosome 7"/>
</dbReference>
<evidence type="ECO:0000313" key="1">
    <source>
        <dbReference type="EMBL" id="KAJ8877581.1"/>
    </source>
</evidence>
<proteinExistence type="predicted"/>
<protein>
    <submittedName>
        <fullName evidence="1">Uncharacterized protein</fullName>
    </submittedName>
</protein>
<name>A0ABQ9H048_9NEOP</name>
<accession>A0ABQ9H048</accession>
<keyword evidence="2" id="KW-1185">Reference proteome</keyword>
<comment type="caution">
    <text evidence="1">The sequence shown here is derived from an EMBL/GenBank/DDBJ whole genome shotgun (WGS) entry which is preliminary data.</text>
</comment>